<comment type="caution">
    <text evidence="1">The sequence shown here is derived from an EMBL/GenBank/DDBJ whole genome shotgun (WGS) entry which is preliminary data.</text>
</comment>
<evidence type="ECO:0000313" key="1">
    <source>
        <dbReference type="EMBL" id="KVX02714.1"/>
    </source>
</evidence>
<organism evidence="1">
    <name type="scientific">Shewanella frigidimarina</name>
    <dbReference type="NCBI Taxonomy" id="56812"/>
    <lineage>
        <taxon>Bacteria</taxon>
        <taxon>Pseudomonadati</taxon>
        <taxon>Pseudomonadota</taxon>
        <taxon>Gammaproteobacteria</taxon>
        <taxon>Alteromonadales</taxon>
        <taxon>Shewanellaceae</taxon>
        <taxon>Shewanella</taxon>
    </lineage>
</organism>
<dbReference type="Proteomes" id="UP000055702">
    <property type="component" value="Unassembled WGS sequence"/>
</dbReference>
<dbReference type="EMBL" id="LRDC01000010">
    <property type="protein sequence ID" value="KVX02714.1"/>
    <property type="molecule type" value="Genomic_DNA"/>
</dbReference>
<evidence type="ECO:0000313" key="2">
    <source>
        <dbReference type="Proteomes" id="UP000055702"/>
    </source>
</evidence>
<accession>A0A106C1X2</accession>
<sequence length="66" mass="7605">MSVLHWCYKLVLMMNSPTLVMFTYQDKLMLTIQTIISVHKTTNCCNKITFSYAFVVTITANTPLKL</sequence>
<dbReference type="AlphaFoldDB" id="A0A106C1X2"/>
<protein>
    <submittedName>
        <fullName evidence="1">Uncharacterized protein</fullName>
    </submittedName>
</protein>
<proteinExistence type="predicted"/>
<gene>
    <name evidence="1" type="ORF">AWJ07_12525</name>
</gene>
<reference evidence="1 2" key="1">
    <citation type="submission" date="2016-01" db="EMBL/GenBank/DDBJ databases">
        <title>Draft genome of the antarctic isolate Shewanella frigidimarina Ag06-30.</title>
        <authorList>
            <person name="Parmeciano Di Noto G."/>
            <person name="Vazquez S."/>
            <person name="Mac Cormack W."/>
            <person name="Iriarte A."/>
            <person name="Quiroga C."/>
        </authorList>
    </citation>
    <scope>NUCLEOTIDE SEQUENCE [LARGE SCALE GENOMIC DNA]</scope>
    <source>
        <strain evidence="1 2">Ag06-30</strain>
    </source>
</reference>
<name>A0A106C1X2_SHEFR</name>